<name>Q83EG5_COXBU</name>
<protein>
    <submittedName>
        <fullName evidence="1">Uncharacterized protein</fullName>
    </submittedName>
</protein>
<evidence type="ECO:0000313" key="2">
    <source>
        <dbReference type="Proteomes" id="UP000002671"/>
    </source>
</evidence>
<dbReference type="RefSeq" id="NP_819398.1">
    <property type="nucleotide sequence ID" value="NC_002971.4"/>
</dbReference>
<gene>
    <name evidence="1" type="ordered locus">CBU_0357</name>
</gene>
<accession>Q83EG5</accession>
<organism evidence="1 2">
    <name type="scientific">Coxiella burnetii (strain RSA 493 / Nine Mile phase I)</name>
    <dbReference type="NCBI Taxonomy" id="227377"/>
    <lineage>
        <taxon>Bacteria</taxon>
        <taxon>Pseudomonadati</taxon>
        <taxon>Pseudomonadota</taxon>
        <taxon>Gammaproteobacteria</taxon>
        <taxon>Legionellales</taxon>
        <taxon>Coxiellaceae</taxon>
        <taxon>Coxiella</taxon>
    </lineage>
</organism>
<dbReference type="HOGENOM" id="CLU_2664926_0_0_6"/>
<dbReference type="EnsemblBacteria" id="AAO89912">
    <property type="protein sequence ID" value="AAO89912"/>
    <property type="gene ID" value="CBU_0357"/>
</dbReference>
<reference evidence="1 2" key="2">
    <citation type="journal article" date="2009" name="Infect. Immun.">
        <title>Comparative genomics reveal extensive transposon-mediated genomic plasticity and diversity among potential effector proteins within the genus Coxiella.</title>
        <authorList>
            <person name="Beare P.A."/>
            <person name="Unsworth N."/>
            <person name="Andoh M."/>
            <person name="Voth D.E."/>
            <person name="Omsland A."/>
            <person name="Gilk S.D."/>
            <person name="Williams K.P."/>
            <person name="Sobral B.W."/>
            <person name="Kupko J.J.III."/>
            <person name="Porcella S.F."/>
            <person name="Samuel J.E."/>
            <person name="Heinzen R.A."/>
        </authorList>
    </citation>
    <scope>NUCLEOTIDE SEQUENCE [LARGE SCALE GENOMIC DNA]</scope>
    <source>
        <strain evidence="2">RSA 493 / Nine Mile phase I</strain>
    </source>
</reference>
<dbReference type="Proteomes" id="UP000002671">
    <property type="component" value="Chromosome"/>
</dbReference>
<keyword evidence="2" id="KW-1185">Reference proteome</keyword>
<dbReference type="KEGG" id="cbu:CBU_0357"/>
<dbReference type="RefSeq" id="WP_010957526.1">
    <property type="nucleotide sequence ID" value="NC_002971.4"/>
</dbReference>
<sequence>MLLIVIPAQAGIQRAFSALRTQCAGAVGQNENANARLGLFLYPRWLTLDKGPVKEVAEVRLRNSANGGRGCLVQE</sequence>
<reference evidence="1 2" key="1">
    <citation type="journal article" date="2003" name="Proc. Natl. Acad. Sci. U.S.A.">
        <title>Complete genome sequence of the Q-fever pathogen, Coxiella burnetii.</title>
        <authorList>
            <person name="Seshadri R."/>
            <person name="Paulsen I.T."/>
            <person name="Eisen J.A."/>
            <person name="Read T.D."/>
            <person name="Nelson K.E."/>
            <person name="Nelson W.C."/>
            <person name="Ward N.L."/>
            <person name="Tettelin H."/>
            <person name="Davidsen T.M."/>
            <person name="Beanan M.J."/>
            <person name="Deboy R.T."/>
            <person name="Daugherty S.C."/>
            <person name="Brinkac L.M."/>
            <person name="Madupu R."/>
            <person name="Dodson R.J."/>
            <person name="Khouri H.M."/>
            <person name="Lee K.H."/>
            <person name="Carty H.A."/>
            <person name="Scanlan D."/>
            <person name="Heinzen R.A."/>
            <person name="Thompson H.A."/>
            <person name="Samuel J.E."/>
            <person name="Fraser C.M."/>
            <person name="Heidelberg J.F."/>
        </authorList>
    </citation>
    <scope>NUCLEOTIDE SEQUENCE [LARGE SCALE GENOMIC DNA]</scope>
    <source>
        <strain evidence="2">RSA 493 / Nine Mile phase I</strain>
    </source>
</reference>
<dbReference type="EMBL" id="AE016828">
    <property type="protein sequence ID" value="AAO89912.1"/>
    <property type="molecule type" value="Genomic_DNA"/>
</dbReference>
<proteinExistence type="predicted"/>
<evidence type="ECO:0000313" key="1">
    <source>
        <dbReference type="EMBL" id="AAO89912.1"/>
    </source>
</evidence>
<dbReference type="GeneID" id="1208239"/>
<dbReference type="AlphaFoldDB" id="Q83EG5"/>